<dbReference type="EMBL" id="ACDP02000023">
    <property type="protein sequence ID" value="EEO27593.2"/>
    <property type="molecule type" value="Genomic_DNA"/>
</dbReference>
<protein>
    <recommendedName>
        <fullName evidence="1">diguanylate cyclase</fullName>
        <ecNumber evidence="1">2.7.7.65</ecNumber>
    </recommendedName>
</protein>
<sequence length="436" mass="50277">MENVLETLVLADYEIVFRMDGRTGEYRKILAKPAVGSLYPDSGILGDEACLKYMASVYPKDRILLRTEMSPERLAETAKTGHRKIVSYRRRDPGGRLLYRKAVIVPVPDRTGFVCAIHDTTEEMRLRRENDRNLRMKDEGIRFIVENMCENFIIADTETHECTTYTNREGNISCKSRFDEQIDWFAENMVVPEERAYYRRYFDIDTLTGRIAEEGICRMTCSVIYKNDRRTFAITATLIDDPGKNEKPPFLFLCAQDITSIKRMKETNQLLLFHNQHDKLTGLLNRAAAEKRIREQLYAGSGKAGNTFILIDIDRFKHINDRYGHLTGDEVLRLMGESMRKVFRDKDILCRWGGDEFVVFVSGFADEKVMKSRLNILREKTGTFPDQANFPGITLSIGCVCVHREITLNRLFLLADEALYEVKNHGRDGISFKSLP</sequence>
<dbReference type="GO" id="GO:0005886">
    <property type="term" value="C:plasma membrane"/>
    <property type="evidence" value="ECO:0007669"/>
    <property type="project" value="TreeGrafter"/>
</dbReference>
<dbReference type="SUPFAM" id="SSF55073">
    <property type="entry name" value="Nucleotide cyclase"/>
    <property type="match status" value="1"/>
</dbReference>
<dbReference type="InterPro" id="IPR029787">
    <property type="entry name" value="Nucleotide_cyclase"/>
</dbReference>
<accession>C3X307</accession>
<dbReference type="GO" id="GO:0052621">
    <property type="term" value="F:diguanylate cyclase activity"/>
    <property type="evidence" value="ECO:0007669"/>
    <property type="project" value="UniProtKB-EC"/>
</dbReference>
<organism evidence="4 5">
    <name type="scientific">Oxalobacter paraformigenes</name>
    <dbReference type="NCBI Taxonomy" id="556268"/>
    <lineage>
        <taxon>Bacteria</taxon>
        <taxon>Pseudomonadati</taxon>
        <taxon>Pseudomonadota</taxon>
        <taxon>Betaproteobacteria</taxon>
        <taxon>Burkholderiales</taxon>
        <taxon>Oxalobacteraceae</taxon>
        <taxon>Oxalobacter</taxon>
    </lineage>
</organism>
<comment type="catalytic activity">
    <reaction evidence="2">
        <text>2 GTP = 3',3'-c-di-GMP + 2 diphosphate</text>
        <dbReference type="Rhea" id="RHEA:24898"/>
        <dbReference type="ChEBI" id="CHEBI:33019"/>
        <dbReference type="ChEBI" id="CHEBI:37565"/>
        <dbReference type="ChEBI" id="CHEBI:58805"/>
        <dbReference type="EC" id="2.7.7.65"/>
    </reaction>
</comment>
<evidence type="ECO:0000259" key="3">
    <source>
        <dbReference type="PROSITE" id="PS50887"/>
    </source>
</evidence>
<dbReference type="PANTHER" id="PTHR45138">
    <property type="entry name" value="REGULATORY COMPONENTS OF SENSORY TRANSDUCTION SYSTEM"/>
    <property type="match status" value="1"/>
</dbReference>
<dbReference type="CDD" id="cd01949">
    <property type="entry name" value="GGDEF"/>
    <property type="match status" value="1"/>
</dbReference>
<evidence type="ECO:0000313" key="4">
    <source>
        <dbReference type="EMBL" id="EEO27593.2"/>
    </source>
</evidence>
<dbReference type="PANTHER" id="PTHR45138:SF9">
    <property type="entry name" value="DIGUANYLATE CYCLASE DGCM-RELATED"/>
    <property type="match status" value="1"/>
</dbReference>
<name>C3X307_9BURK</name>
<reference evidence="4" key="1">
    <citation type="submission" date="2011-10" db="EMBL/GenBank/DDBJ databases">
        <title>The Genome Sequence of Oxalobacter formigenes HOxBLS.</title>
        <authorList>
            <consortium name="The Broad Institute Genome Sequencing Platform"/>
            <person name="Earl A."/>
            <person name="Ward D."/>
            <person name="Feldgarden M."/>
            <person name="Gevers D."/>
            <person name="Allison M.J."/>
            <person name="Humphrey S."/>
            <person name="Young S.K."/>
            <person name="Zeng Q."/>
            <person name="Gargeya S."/>
            <person name="Fitzgerald M."/>
            <person name="Haas B."/>
            <person name="Abouelleil A."/>
            <person name="Alvarado L."/>
            <person name="Arachchi H.M."/>
            <person name="Berlin A."/>
            <person name="Brown A."/>
            <person name="Chapman S.B."/>
            <person name="Chen Z."/>
            <person name="Dunbar C."/>
            <person name="Freedman E."/>
            <person name="Gearin G."/>
            <person name="Goldberg J."/>
            <person name="Griggs A."/>
            <person name="Gujja S."/>
            <person name="Heiman D."/>
            <person name="Howarth C."/>
            <person name="Larson L."/>
            <person name="Lui A."/>
            <person name="MacDonald P.J.P."/>
            <person name="Montmayeur A."/>
            <person name="Murphy C."/>
            <person name="Neiman D."/>
            <person name="Pearson M."/>
            <person name="Priest M."/>
            <person name="Roberts A."/>
            <person name="Saif S."/>
            <person name="Shea T."/>
            <person name="Shenoy N."/>
            <person name="Sisk P."/>
            <person name="Stolte C."/>
            <person name="Sykes S."/>
            <person name="Wortman J."/>
            <person name="Nusbaum C."/>
            <person name="Birren B."/>
        </authorList>
    </citation>
    <scope>NUCLEOTIDE SEQUENCE [LARGE SCALE GENOMIC DNA]</scope>
    <source>
        <strain evidence="4">HOxBLS</strain>
    </source>
</reference>
<dbReference type="NCBIfam" id="TIGR00254">
    <property type="entry name" value="GGDEF"/>
    <property type="match status" value="1"/>
</dbReference>
<dbReference type="PROSITE" id="PS50887">
    <property type="entry name" value="GGDEF"/>
    <property type="match status" value="1"/>
</dbReference>
<keyword evidence="5" id="KW-1185">Reference proteome</keyword>
<dbReference type="InterPro" id="IPR050469">
    <property type="entry name" value="Diguanylate_Cyclase"/>
</dbReference>
<proteinExistence type="predicted"/>
<evidence type="ECO:0000256" key="2">
    <source>
        <dbReference type="ARBA" id="ARBA00034247"/>
    </source>
</evidence>
<gene>
    <name evidence="4" type="ORF">OFAG_00746</name>
</gene>
<dbReference type="eggNOG" id="COG2199">
    <property type="taxonomic scope" value="Bacteria"/>
</dbReference>
<dbReference type="Gene3D" id="3.30.70.270">
    <property type="match status" value="1"/>
</dbReference>
<dbReference type="SMART" id="SM00267">
    <property type="entry name" value="GGDEF"/>
    <property type="match status" value="1"/>
</dbReference>
<feature type="domain" description="GGDEF" evidence="3">
    <location>
        <begin position="304"/>
        <end position="435"/>
    </location>
</feature>
<evidence type="ECO:0000313" key="5">
    <source>
        <dbReference type="Proteomes" id="UP000003973"/>
    </source>
</evidence>
<dbReference type="GO" id="GO:0043709">
    <property type="term" value="P:cell adhesion involved in single-species biofilm formation"/>
    <property type="evidence" value="ECO:0007669"/>
    <property type="project" value="TreeGrafter"/>
</dbReference>
<dbReference type="InterPro" id="IPR000160">
    <property type="entry name" value="GGDEF_dom"/>
</dbReference>
<dbReference type="AlphaFoldDB" id="C3X307"/>
<dbReference type="GO" id="GO:1902201">
    <property type="term" value="P:negative regulation of bacterial-type flagellum-dependent cell motility"/>
    <property type="evidence" value="ECO:0007669"/>
    <property type="project" value="TreeGrafter"/>
</dbReference>
<dbReference type="Proteomes" id="UP000003973">
    <property type="component" value="Unassembled WGS sequence"/>
</dbReference>
<dbReference type="Pfam" id="PF00990">
    <property type="entry name" value="GGDEF"/>
    <property type="match status" value="1"/>
</dbReference>
<dbReference type="EC" id="2.7.7.65" evidence="1"/>
<comment type="caution">
    <text evidence="4">The sequence shown here is derived from an EMBL/GenBank/DDBJ whole genome shotgun (WGS) entry which is preliminary data.</text>
</comment>
<dbReference type="HOGENOM" id="CLU_628283_0_0_4"/>
<evidence type="ECO:0000256" key="1">
    <source>
        <dbReference type="ARBA" id="ARBA00012528"/>
    </source>
</evidence>
<dbReference type="InterPro" id="IPR043128">
    <property type="entry name" value="Rev_trsase/Diguanyl_cyclase"/>
</dbReference>